<organism evidence="1 2">
    <name type="scientific">candidate division WOR-1 bacterium RIFOXYB2_FULL_37_13</name>
    <dbReference type="NCBI Taxonomy" id="1802579"/>
    <lineage>
        <taxon>Bacteria</taxon>
        <taxon>Bacillati</taxon>
        <taxon>Saganbacteria</taxon>
    </lineage>
</organism>
<accession>A0A1F4SPN1</accession>
<evidence type="ECO:0000313" key="1">
    <source>
        <dbReference type="EMBL" id="OGC22401.1"/>
    </source>
</evidence>
<proteinExistence type="predicted"/>
<dbReference type="STRING" id="1802579.A2310_01835"/>
<dbReference type="EMBL" id="MEUB01000028">
    <property type="protein sequence ID" value="OGC22401.1"/>
    <property type="molecule type" value="Genomic_DNA"/>
</dbReference>
<name>A0A1F4SPN1_UNCSA</name>
<sequence length="94" mass="10600">MAQVRFNRITPVVASRIGRVLTGDVHPGNPLTQRVLFSRVIAPVLAGEITLSPVKDLAVDIFTKARRTRFFILVADEICYRFNREAMSFDPPPF</sequence>
<gene>
    <name evidence="1" type="ORF">A2310_01835</name>
</gene>
<reference evidence="1 2" key="1">
    <citation type="journal article" date="2016" name="Nat. Commun.">
        <title>Thousands of microbial genomes shed light on interconnected biogeochemical processes in an aquifer system.</title>
        <authorList>
            <person name="Anantharaman K."/>
            <person name="Brown C.T."/>
            <person name="Hug L.A."/>
            <person name="Sharon I."/>
            <person name="Castelle C.J."/>
            <person name="Probst A.J."/>
            <person name="Thomas B.C."/>
            <person name="Singh A."/>
            <person name="Wilkins M.J."/>
            <person name="Karaoz U."/>
            <person name="Brodie E.L."/>
            <person name="Williams K.H."/>
            <person name="Hubbard S.S."/>
            <person name="Banfield J.F."/>
        </authorList>
    </citation>
    <scope>NUCLEOTIDE SEQUENCE [LARGE SCALE GENOMIC DNA]</scope>
</reference>
<protein>
    <submittedName>
        <fullName evidence="1">Uncharacterized protein</fullName>
    </submittedName>
</protein>
<comment type="caution">
    <text evidence="1">The sequence shown here is derived from an EMBL/GenBank/DDBJ whole genome shotgun (WGS) entry which is preliminary data.</text>
</comment>
<dbReference type="Proteomes" id="UP000178417">
    <property type="component" value="Unassembled WGS sequence"/>
</dbReference>
<dbReference type="AlphaFoldDB" id="A0A1F4SPN1"/>
<evidence type="ECO:0000313" key="2">
    <source>
        <dbReference type="Proteomes" id="UP000178417"/>
    </source>
</evidence>